<reference evidence="2" key="1">
    <citation type="submission" date="2020-02" db="EMBL/GenBank/DDBJ databases">
        <authorList>
            <person name="Meier V. D."/>
        </authorList>
    </citation>
    <scope>NUCLEOTIDE SEQUENCE</scope>
    <source>
        <strain evidence="2">AVDCRST_MAG61</strain>
    </source>
</reference>
<proteinExistence type="predicted"/>
<feature type="non-terminal residue" evidence="2">
    <location>
        <position position="1"/>
    </location>
</feature>
<gene>
    <name evidence="2" type="ORF">AVDCRST_MAG61-2262</name>
</gene>
<feature type="compositionally biased region" description="Polar residues" evidence="1">
    <location>
        <begin position="1"/>
        <end position="11"/>
    </location>
</feature>
<feature type="non-terminal residue" evidence="2">
    <location>
        <position position="58"/>
    </location>
</feature>
<sequence length="58" mass="6146">CTSPTAGSRSWRSAGVTRRSPWPGSPSSSGPSSTSIPTSRRRSSGWPPGWPGWTTRTT</sequence>
<organism evidence="2">
    <name type="scientific">uncultured Friedmanniella sp</name>
    <dbReference type="NCBI Taxonomy" id="335381"/>
    <lineage>
        <taxon>Bacteria</taxon>
        <taxon>Bacillati</taxon>
        <taxon>Actinomycetota</taxon>
        <taxon>Actinomycetes</taxon>
        <taxon>Propionibacteriales</taxon>
        <taxon>Nocardioidaceae</taxon>
        <taxon>Friedmanniella</taxon>
        <taxon>environmental samples</taxon>
    </lineage>
</organism>
<dbReference type="AlphaFoldDB" id="A0A6J4L139"/>
<feature type="region of interest" description="Disordered" evidence="1">
    <location>
        <begin position="1"/>
        <end position="58"/>
    </location>
</feature>
<dbReference type="EMBL" id="CADCTT010000293">
    <property type="protein sequence ID" value="CAA9320312.1"/>
    <property type="molecule type" value="Genomic_DNA"/>
</dbReference>
<feature type="compositionally biased region" description="Low complexity" evidence="1">
    <location>
        <begin position="17"/>
        <end position="58"/>
    </location>
</feature>
<evidence type="ECO:0000313" key="2">
    <source>
        <dbReference type="EMBL" id="CAA9320312.1"/>
    </source>
</evidence>
<accession>A0A6J4L139</accession>
<evidence type="ECO:0000256" key="1">
    <source>
        <dbReference type="SAM" id="MobiDB-lite"/>
    </source>
</evidence>
<protein>
    <submittedName>
        <fullName evidence="2">Uncharacterized protein</fullName>
    </submittedName>
</protein>
<name>A0A6J4L139_9ACTN</name>